<protein>
    <recommendedName>
        <fullName evidence="1">DUF7068 domain-containing protein</fullName>
    </recommendedName>
</protein>
<dbReference type="PANTHER" id="PTHR12697:SF5">
    <property type="entry name" value="DEOXYHYPUSINE HYDROXYLASE"/>
    <property type="match status" value="1"/>
</dbReference>
<keyword evidence="3" id="KW-1185">Reference proteome</keyword>
<dbReference type="GO" id="GO:0016491">
    <property type="term" value="F:oxidoreductase activity"/>
    <property type="evidence" value="ECO:0007669"/>
    <property type="project" value="TreeGrafter"/>
</dbReference>
<evidence type="ECO:0000313" key="2">
    <source>
        <dbReference type="EMBL" id="EFY90731.1"/>
    </source>
</evidence>
<evidence type="ECO:0000259" key="1">
    <source>
        <dbReference type="Pfam" id="PF23238"/>
    </source>
</evidence>
<dbReference type="OMA" id="SLWPLEI"/>
<reference evidence="2 3" key="1">
    <citation type="journal article" date="2011" name="PLoS Genet.">
        <title>Genome sequencing and comparative transcriptomics of the model entomopathogenic fungi Metarhizium anisopliae and M. acridum.</title>
        <authorList>
            <person name="Gao Q."/>
            <person name="Jin K."/>
            <person name="Ying S.H."/>
            <person name="Zhang Y."/>
            <person name="Xiao G."/>
            <person name="Shang Y."/>
            <person name="Duan Z."/>
            <person name="Hu X."/>
            <person name="Xie X.Q."/>
            <person name="Zhou G."/>
            <person name="Peng G."/>
            <person name="Luo Z."/>
            <person name="Huang W."/>
            <person name="Wang B."/>
            <person name="Fang W."/>
            <person name="Wang S."/>
            <person name="Zhong Y."/>
            <person name="Ma L.J."/>
            <person name="St Leger R.J."/>
            <person name="Zhao G.P."/>
            <person name="Pei Y."/>
            <person name="Feng M.G."/>
            <person name="Xia Y."/>
            <person name="Wang C."/>
        </authorList>
    </citation>
    <scope>NUCLEOTIDE SEQUENCE [LARGE SCALE GENOMIC DNA]</scope>
    <source>
        <strain evidence="2 3">CQMa 102</strain>
    </source>
</reference>
<dbReference type="Gene3D" id="3.40.50.300">
    <property type="entry name" value="P-loop containing nucleotide triphosphate hydrolases"/>
    <property type="match status" value="1"/>
</dbReference>
<dbReference type="InterPro" id="IPR016024">
    <property type="entry name" value="ARM-type_fold"/>
</dbReference>
<gene>
    <name evidence="2" type="ORF">MAC_03311</name>
</gene>
<dbReference type="Proteomes" id="UP000002499">
    <property type="component" value="Unassembled WGS sequence"/>
</dbReference>
<dbReference type="STRING" id="655827.E9E035"/>
<dbReference type="Gene3D" id="1.25.10.10">
    <property type="entry name" value="Leucine-rich Repeat Variant"/>
    <property type="match status" value="5"/>
</dbReference>
<organism evidence="3">
    <name type="scientific">Metarhizium acridum (strain CQMa 102)</name>
    <dbReference type="NCBI Taxonomy" id="655827"/>
    <lineage>
        <taxon>Eukaryota</taxon>
        <taxon>Fungi</taxon>
        <taxon>Dikarya</taxon>
        <taxon>Ascomycota</taxon>
        <taxon>Pezizomycotina</taxon>
        <taxon>Sordariomycetes</taxon>
        <taxon>Hypocreomycetidae</taxon>
        <taxon>Hypocreales</taxon>
        <taxon>Clavicipitaceae</taxon>
        <taxon>Metarhizium</taxon>
    </lineage>
</organism>
<dbReference type="InterPro" id="IPR011989">
    <property type="entry name" value="ARM-like"/>
</dbReference>
<dbReference type="SUPFAM" id="SSF48371">
    <property type="entry name" value="ARM repeat"/>
    <property type="match status" value="2"/>
</dbReference>
<dbReference type="eggNOG" id="KOG2029">
    <property type="taxonomic scope" value="Eukaryota"/>
</dbReference>
<dbReference type="InParanoid" id="E9E035"/>
<dbReference type="HOGENOM" id="CLU_003175_1_0_1"/>
<dbReference type="PANTHER" id="PTHR12697">
    <property type="entry name" value="PBS LYASE HEAT-LIKE PROTEIN"/>
    <property type="match status" value="1"/>
</dbReference>
<dbReference type="Pfam" id="PF13646">
    <property type="entry name" value="HEAT_2"/>
    <property type="match status" value="4"/>
</dbReference>
<dbReference type="InterPro" id="IPR055496">
    <property type="entry name" value="DUF7068"/>
</dbReference>
<dbReference type="Pfam" id="PF23238">
    <property type="entry name" value="DUF7068"/>
    <property type="match status" value="1"/>
</dbReference>
<dbReference type="OrthoDB" id="427518at2759"/>
<evidence type="ECO:0000313" key="3">
    <source>
        <dbReference type="Proteomes" id="UP000002499"/>
    </source>
</evidence>
<name>E9E035_METAQ</name>
<feature type="domain" description="DUF7068" evidence="1">
    <location>
        <begin position="297"/>
        <end position="339"/>
    </location>
</feature>
<dbReference type="EMBL" id="GL698488">
    <property type="protein sequence ID" value="EFY90731.1"/>
    <property type="molecule type" value="Genomic_DNA"/>
</dbReference>
<accession>E9E035</accession>
<dbReference type="InterPro" id="IPR027417">
    <property type="entry name" value="P-loop_NTPase"/>
</dbReference>
<proteinExistence type="predicted"/>
<sequence>MLPSTISTARIFTYDWNANFDREAATESLLGHADGLLLQLQMQREEALHRASGRHSKYSRILDSTVGVTFLGTPFRGSSDGFLTAAQLRLKVAESMGGETANELIKYLSRNEQERKQLDDAVQEFCELAKASTFKDSIYCFYETQKSSGDHGILVPKYSACLDFSNLRVGLPVRHALLNKFSGPDDIAFQTVSYSLKEIADQKIQSEATVDKTLFLLDGLDEVSQFLGGYDAMSRFLMVLLNRPNVIITSRPNASLPSCIQPLDHELETIGFYPDQVREYIEESFTDPETAKTDRDKVNKVQSFLHAHWLIHGLVRIPIQLDALCYTWDDLEPGNVPDTMTGIYKAIVQRLWAKDAGRLEKQVGSYKIARTAEIQRSVNDEIRLLECLAFNGLHSDIIDFTPTHRDEISARFEFNMPLDEILGRLSVIRTSDSSLRAENQDYHFIHLTFQEYFAASYFVRHWKDRRQLEYLALCNKETDTKPSHPVEFLRKHKYTARYDVFWRFVAGLLDAGSQVIGFVNIIEEEPLDLLGPTHQRLVMHCLSEISGHLPMREVLEQRLSQWLLFECNFNHRPHLASEAEFPELALNTALREGSADDQKTILRSLAKRPSIPRSNIKLIASWLDNENRDMRQAAVEALGGQSALPNDILMAVVVRLADEIEDVRMAAIQVLGGQLTLSNEILVAVAAWLDHKDQDVRRAAVEALRGRLVVSNEIFATVLNNENKYVQQHVGKALGGRSPLPNEMLMAVATRLDENEEVRQAAIEALGGRSALPNEILAAVLDSDDECLRQAALEALGERSALPHEMLTLVVTRLADKNENVKMTAVEVLGRQSVLPNEILTAIAAWLDYNDGDVRYAAIKALARRSVLPNEMLTAVAAWLDDEDKYVRQAAVEALGVQSGLPNEILAAVATRLDDRDQHVRRTAVEALGRRLVLPNKILMVMLARLTDENEDVRDAAVEALGEQSALSNGILTAIAARLDNENVYVRQAAIEALGRQSALPDEILTAVAVRLDDKNEEVQYAAIETLGRQLALPDKMLTAIAARLNEKDRHVRRAAIEALGRRLALPKKILMVILARLTDENENVREAAVEALGERSALSNEILTAVAARLTDENEDVRMAALEALSRQSALSNKILTVIAARLADENKWVRQAAVEALGGQPALPNKMLTAVAARLDDQDVYVRRAATQALLDGVQKHGKLYCSFLNSPCVASLYKNLLSRSFNEPLSWYSEDNNCCFNMPEGIRRVSMDNQHTDIMAKINAARPADFPSTGRGSRACPPASPV</sequence>